<keyword evidence="3" id="KW-1133">Transmembrane helix</keyword>
<feature type="transmembrane region" description="Helical" evidence="3">
    <location>
        <begin position="160"/>
        <end position="180"/>
    </location>
</feature>
<feature type="transmembrane region" description="Helical" evidence="3">
    <location>
        <begin position="225"/>
        <end position="244"/>
    </location>
</feature>
<evidence type="ECO:0000256" key="3">
    <source>
        <dbReference type="SAM" id="Phobius"/>
    </source>
</evidence>
<feature type="transmembrane region" description="Helical" evidence="3">
    <location>
        <begin position="108"/>
        <end position="126"/>
    </location>
</feature>
<gene>
    <name evidence="5" type="ORF">LAS9267_00830</name>
</gene>
<dbReference type="InterPro" id="IPR037185">
    <property type="entry name" value="EmrE-like"/>
</dbReference>
<comment type="caution">
    <text evidence="5">The sequence shown here is derived from an EMBL/GenBank/DDBJ whole genome shotgun (WGS) entry which is preliminary data.</text>
</comment>
<name>A0AAE8J641_LATSK</name>
<feature type="transmembrane region" description="Helical" evidence="3">
    <location>
        <begin position="277"/>
        <end position="297"/>
    </location>
</feature>
<comment type="similarity">
    <text evidence="2">Belongs to the EamA transporter family.</text>
</comment>
<proteinExistence type="inferred from homology"/>
<dbReference type="InterPro" id="IPR000620">
    <property type="entry name" value="EamA_dom"/>
</dbReference>
<evidence type="ECO:0000259" key="4">
    <source>
        <dbReference type="Pfam" id="PF00892"/>
    </source>
</evidence>
<dbReference type="Proteomes" id="UP000239650">
    <property type="component" value="Unassembled WGS sequence"/>
</dbReference>
<reference evidence="5 6" key="1">
    <citation type="submission" date="2018-02" db="EMBL/GenBank/DDBJ databases">
        <authorList>
            <person name="Rodrigo-Torres L."/>
            <person name="Arahal R. D."/>
            <person name="Lucena T."/>
        </authorList>
    </citation>
    <scope>NUCLEOTIDE SEQUENCE [LARGE SCALE GENOMIC DNA]</scope>
    <source>
        <strain evidence="5 6">CECT 9267</strain>
    </source>
</reference>
<evidence type="ECO:0000313" key="5">
    <source>
        <dbReference type="EMBL" id="SPE20444.1"/>
    </source>
</evidence>
<dbReference type="AlphaFoldDB" id="A0AAE8J641"/>
<keyword evidence="3" id="KW-0472">Membrane</keyword>
<dbReference type="Pfam" id="PF00892">
    <property type="entry name" value="EamA"/>
    <property type="match status" value="2"/>
</dbReference>
<feature type="transmembrane region" description="Helical" evidence="3">
    <location>
        <begin position="200"/>
        <end position="219"/>
    </location>
</feature>
<dbReference type="PANTHER" id="PTHR22911:SF137">
    <property type="entry name" value="SOLUTE CARRIER FAMILY 35 MEMBER G2-RELATED"/>
    <property type="match status" value="1"/>
</dbReference>
<dbReference type="EMBL" id="OKRC01000003">
    <property type="protein sequence ID" value="SPE20444.1"/>
    <property type="molecule type" value="Genomic_DNA"/>
</dbReference>
<comment type="subcellular location">
    <subcellularLocation>
        <location evidence="1">Endomembrane system</location>
        <topology evidence="1">Multi-pass membrane protein</topology>
    </subcellularLocation>
</comment>
<feature type="transmembrane region" description="Helical" evidence="3">
    <location>
        <begin position="82"/>
        <end position="102"/>
    </location>
</feature>
<organism evidence="5 6">
    <name type="scientific">Latilactobacillus sakei</name>
    <name type="common">Lactobacillus sakei</name>
    <dbReference type="NCBI Taxonomy" id="1599"/>
    <lineage>
        <taxon>Bacteria</taxon>
        <taxon>Bacillati</taxon>
        <taxon>Bacillota</taxon>
        <taxon>Bacilli</taxon>
        <taxon>Lactobacillales</taxon>
        <taxon>Lactobacillaceae</taxon>
        <taxon>Latilactobacillus</taxon>
    </lineage>
</organism>
<feature type="transmembrane region" description="Helical" evidence="3">
    <location>
        <begin position="135"/>
        <end position="154"/>
    </location>
</feature>
<dbReference type="RefSeq" id="WP_100970271.1">
    <property type="nucleotide sequence ID" value="NZ_CP129529.1"/>
</dbReference>
<keyword evidence="3" id="KW-0812">Transmembrane</keyword>
<dbReference type="GO" id="GO:0016020">
    <property type="term" value="C:membrane"/>
    <property type="evidence" value="ECO:0007669"/>
    <property type="project" value="InterPro"/>
</dbReference>
<feature type="transmembrane region" description="Helical" evidence="3">
    <location>
        <begin position="7"/>
        <end position="28"/>
    </location>
</feature>
<feature type="domain" description="EamA" evidence="4">
    <location>
        <begin position="162"/>
        <end position="297"/>
    </location>
</feature>
<feature type="transmembrane region" description="Helical" evidence="3">
    <location>
        <begin position="251"/>
        <end position="271"/>
    </location>
</feature>
<evidence type="ECO:0000313" key="6">
    <source>
        <dbReference type="Proteomes" id="UP000239650"/>
    </source>
</evidence>
<protein>
    <submittedName>
        <fullName evidence="5">EamA-like transporter family protein</fullName>
    </submittedName>
</protein>
<evidence type="ECO:0000256" key="2">
    <source>
        <dbReference type="ARBA" id="ARBA00007362"/>
    </source>
</evidence>
<dbReference type="PANTHER" id="PTHR22911">
    <property type="entry name" value="ACYL-MALONYL CONDENSING ENZYME-RELATED"/>
    <property type="match status" value="1"/>
</dbReference>
<feature type="transmembrane region" description="Helical" evidence="3">
    <location>
        <begin position="40"/>
        <end position="62"/>
    </location>
</feature>
<sequence>MLKKNNGIFWGLLGALFWGIDTVLLVFVSKGDAGTNSIRTPLMIAFLHDFFSCIWVLIIRFVNDKGVNVWHYSMKSIVLQSFASVLGAPLGMTSYVIAIFFLTSSLTSIMSSIYPVVSALLAIVILKEKVSFKGISGVILCVISIALLGISGSITNLENFGLGLFFCFLCVFGWGSESVLSSLGMAEEILPIDALQIRQFISVVVYLLIIFPVMKIHILSSLVNINIMLIIFIALLGTLSYIFYYTSIATIGATVATSLNVSYSVWASILFSIGHRTFSLVLVCSSILIVVGNYLVIKGTTKEKN</sequence>
<feature type="domain" description="EamA" evidence="4">
    <location>
        <begin position="6"/>
        <end position="148"/>
    </location>
</feature>
<dbReference type="SUPFAM" id="SSF103481">
    <property type="entry name" value="Multidrug resistance efflux transporter EmrE"/>
    <property type="match status" value="2"/>
</dbReference>
<evidence type="ECO:0000256" key="1">
    <source>
        <dbReference type="ARBA" id="ARBA00004127"/>
    </source>
</evidence>
<accession>A0AAE8J641</accession>